<feature type="chain" id="PRO_5013367835" description="Mid2 domain-containing protein" evidence="7">
    <location>
        <begin position="21"/>
        <end position="294"/>
    </location>
</feature>
<reference evidence="8 9" key="1">
    <citation type="submission" date="2016-07" db="EMBL/GenBank/DDBJ databases">
        <title>Pervasive Adenine N6-methylation of Active Genes in Fungi.</title>
        <authorList>
            <consortium name="DOE Joint Genome Institute"/>
            <person name="Mondo S.J."/>
            <person name="Dannebaum R.O."/>
            <person name="Kuo R.C."/>
            <person name="Labutti K."/>
            <person name="Haridas S."/>
            <person name="Kuo A."/>
            <person name="Salamov A."/>
            <person name="Ahrendt S.R."/>
            <person name="Lipzen A."/>
            <person name="Sullivan W."/>
            <person name="Andreopoulos W.B."/>
            <person name="Clum A."/>
            <person name="Lindquist E."/>
            <person name="Daum C."/>
            <person name="Ramamoorthy G.K."/>
            <person name="Gryganskyi A."/>
            <person name="Culley D."/>
            <person name="Magnuson J.K."/>
            <person name="James T.Y."/>
            <person name="O'Malley M.A."/>
            <person name="Stajich J.E."/>
            <person name="Spatafora J.W."/>
            <person name="Visel A."/>
            <person name="Grigoriev I.V."/>
        </authorList>
    </citation>
    <scope>NUCLEOTIDE SEQUENCE [LARGE SCALE GENOMIC DNA]</scope>
    <source>
        <strain evidence="8 9">CBS 115471</strain>
    </source>
</reference>
<keyword evidence="2 6" id="KW-0812">Transmembrane</keyword>
<feature type="transmembrane region" description="Helical" evidence="6">
    <location>
        <begin position="197"/>
        <end position="220"/>
    </location>
</feature>
<organism evidence="8 9">
    <name type="scientific">Clohesyomyces aquaticus</name>
    <dbReference type="NCBI Taxonomy" id="1231657"/>
    <lineage>
        <taxon>Eukaryota</taxon>
        <taxon>Fungi</taxon>
        <taxon>Dikarya</taxon>
        <taxon>Ascomycota</taxon>
        <taxon>Pezizomycotina</taxon>
        <taxon>Dothideomycetes</taxon>
        <taxon>Pleosporomycetidae</taxon>
        <taxon>Pleosporales</taxon>
        <taxon>Lindgomycetaceae</taxon>
        <taxon>Clohesyomyces</taxon>
    </lineage>
</organism>
<keyword evidence="4 6" id="KW-0472">Membrane</keyword>
<evidence type="ECO:0000256" key="2">
    <source>
        <dbReference type="ARBA" id="ARBA00022692"/>
    </source>
</evidence>
<dbReference type="GO" id="GO:0016020">
    <property type="term" value="C:membrane"/>
    <property type="evidence" value="ECO:0007669"/>
    <property type="project" value="UniProtKB-SubCell"/>
</dbReference>
<comment type="subcellular location">
    <subcellularLocation>
        <location evidence="1">Membrane</location>
        <topology evidence="1">Single-pass membrane protein</topology>
    </subcellularLocation>
</comment>
<evidence type="ECO:0000313" key="8">
    <source>
        <dbReference type="EMBL" id="ORY17588.1"/>
    </source>
</evidence>
<sequence length="294" mass="31384">MTWANGILLAAIFWLTSVAATCYNRDGTAIRNQAYQPCRNDTQYTMCCGTRHQEVGETNVENDKCVPNGLCQNHDAARGVGDTPPMLWWRQGCTDPKWESPFCLKGICDNQTSWQTDNAPVRNCTDGKWCCGDETCCTQPKKLFTLADVVGVSKSSSFVATSTTLPSSTITFTPTTTQSTPANTSVPASGISTSTKIGIGVGVAGGALGLFGIGIAFWILKRRKNTRANPYEGQSLMNNDKSFALTYAHQVAPAELRGEQGAELEGQSRVESGGTVIPAELPGSKVGGNPESPT</sequence>
<evidence type="ECO:0000256" key="1">
    <source>
        <dbReference type="ARBA" id="ARBA00004167"/>
    </source>
</evidence>
<evidence type="ECO:0000256" key="3">
    <source>
        <dbReference type="ARBA" id="ARBA00022989"/>
    </source>
</evidence>
<dbReference type="InterPro" id="IPR051694">
    <property type="entry name" value="Immunoregulatory_rcpt-like"/>
</dbReference>
<keyword evidence="3 6" id="KW-1133">Transmembrane helix</keyword>
<evidence type="ECO:0000256" key="7">
    <source>
        <dbReference type="SAM" id="SignalP"/>
    </source>
</evidence>
<keyword evidence="7" id="KW-0732">Signal</keyword>
<name>A0A1Y2A4Z6_9PLEO</name>
<evidence type="ECO:0000256" key="5">
    <source>
        <dbReference type="SAM" id="MobiDB-lite"/>
    </source>
</evidence>
<protein>
    <recommendedName>
        <fullName evidence="10">Mid2 domain-containing protein</fullName>
    </recommendedName>
</protein>
<feature type="signal peptide" evidence="7">
    <location>
        <begin position="1"/>
        <end position="20"/>
    </location>
</feature>
<keyword evidence="9" id="KW-1185">Reference proteome</keyword>
<comment type="caution">
    <text evidence="8">The sequence shown here is derived from an EMBL/GenBank/DDBJ whole genome shotgun (WGS) entry which is preliminary data.</text>
</comment>
<evidence type="ECO:0000256" key="6">
    <source>
        <dbReference type="SAM" id="Phobius"/>
    </source>
</evidence>
<gene>
    <name evidence="8" type="ORF">BCR34DRAFT_22117</name>
</gene>
<proteinExistence type="predicted"/>
<dbReference type="GO" id="GO:0071944">
    <property type="term" value="C:cell periphery"/>
    <property type="evidence" value="ECO:0007669"/>
    <property type="project" value="UniProtKB-ARBA"/>
</dbReference>
<feature type="region of interest" description="Disordered" evidence="5">
    <location>
        <begin position="254"/>
        <end position="294"/>
    </location>
</feature>
<evidence type="ECO:0008006" key="10">
    <source>
        <dbReference type="Google" id="ProtNLM"/>
    </source>
</evidence>
<evidence type="ECO:0000313" key="9">
    <source>
        <dbReference type="Proteomes" id="UP000193144"/>
    </source>
</evidence>
<evidence type="ECO:0000256" key="4">
    <source>
        <dbReference type="ARBA" id="ARBA00023136"/>
    </source>
</evidence>
<dbReference type="PANTHER" id="PTHR15549:SF30">
    <property type="entry name" value="MID2 DOMAIN-CONTAINING PROTEIN"/>
    <property type="match status" value="1"/>
</dbReference>
<dbReference type="EMBL" id="MCFA01000011">
    <property type="protein sequence ID" value="ORY17588.1"/>
    <property type="molecule type" value="Genomic_DNA"/>
</dbReference>
<accession>A0A1Y2A4Z6</accession>
<dbReference type="PANTHER" id="PTHR15549">
    <property type="entry name" value="PAIRED IMMUNOGLOBULIN-LIKE TYPE 2 RECEPTOR"/>
    <property type="match status" value="1"/>
</dbReference>
<dbReference type="OrthoDB" id="5215637at2759"/>
<dbReference type="AlphaFoldDB" id="A0A1Y2A4Z6"/>
<dbReference type="Proteomes" id="UP000193144">
    <property type="component" value="Unassembled WGS sequence"/>
</dbReference>
<dbReference type="STRING" id="1231657.A0A1Y2A4Z6"/>